<dbReference type="RefSeq" id="WP_215793906.1">
    <property type="nucleotide sequence ID" value="NZ_JAHKKG010000014.1"/>
</dbReference>
<dbReference type="PANTHER" id="PTHR44757">
    <property type="entry name" value="DIGUANYLATE CYCLASE DGCP"/>
    <property type="match status" value="1"/>
</dbReference>
<evidence type="ECO:0000259" key="4">
    <source>
        <dbReference type="PROSITE" id="PS50887"/>
    </source>
</evidence>
<feature type="domain" description="PAS" evidence="2">
    <location>
        <begin position="311"/>
        <end position="381"/>
    </location>
</feature>
<dbReference type="InterPro" id="IPR035919">
    <property type="entry name" value="EAL_sf"/>
</dbReference>
<accession>A0ABS5Z130</accession>
<dbReference type="Proteomes" id="UP001519654">
    <property type="component" value="Unassembled WGS sequence"/>
</dbReference>
<dbReference type="Pfam" id="PF08448">
    <property type="entry name" value="PAS_4"/>
    <property type="match status" value="1"/>
</dbReference>
<feature type="domain" description="EAL" evidence="3">
    <location>
        <begin position="604"/>
        <end position="852"/>
    </location>
</feature>
<dbReference type="SMART" id="SM00091">
    <property type="entry name" value="PAS"/>
    <property type="match status" value="1"/>
</dbReference>
<dbReference type="InterPro" id="IPR001633">
    <property type="entry name" value="EAL_dom"/>
</dbReference>
<dbReference type="PROSITE" id="PS50883">
    <property type="entry name" value="EAL"/>
    <property type="match status" value="1"/>
</dbReference>
<dbReference type="CDD" id="cd01948">
    <property type="entry name" value="EAL"/>
    <property type="match status" value="1"/>
</dbReference>
<feature type="transmembrane region" description="Helical" evidence="1">
    <location>
        <begin position="136"/>
        <end position="155"/>
    </location>
</feature>
<keyword evidence="1" id="KW-0472">Membrane</keyword>
<dbReference type="InterPro" id="IPR000160">
    <property type="entry name" value="GGDEF_dom"/>
</dbReference>
<dbReference type="PROSITE" id="PS50112">
    <property type="entry name" value="PAS"/>
    <property type="match status" value="1"/>
</dbReference>
<keyword evidence="1" id="KW-0812">Transmembrane</keyword>
<dbReference type="InterPro" id="IPR000014">
    <property type="entry name" value="PAS"/>
</dbReference>
<feature type="transmembrane region" description="Helical" evidence="1">
    <location>
        <begin position="240"/>
        <end position="260"/>
    </location>
</feature>
<dbReference type="InterPro" id="IPR043128">
    <property type="entry name" value="Rev_trsase/Diguanyl_cyclase"/>
</dbReference>
<organism evidence="5 6">
    <name type="scientific">Paractinoplanes bogorensis</name>
    <dbReference type="NCBI Taxonomy" id="1610840"/>
    <lineage>
        <taxon>Bacteria</taxon>
        <taxon>Bacillati</taxon>
        <taxon>Actinomycetota</taxon>
        <taxon>Actinomycetes</taxon>
        <taxon>Micromonosporales</taxon>
        <taxon>Micromonosporaceae</taxon>
        <taxon>Paractinoplanes</taxon>
    </lineage>
</organism>
<feature type="transmembrane region" description="Helical" evidence="1">
    <location>
        <begin position="75"/>
        <end position="93"/>
    </location>
</feature>
<dbReference type="InterPro" id="IPR035965">
    <property type="entry name" value="PAS-like_dom_sf"/>
</dbReference>
<name>A0ABS5Z130_9ACTN</name>
<dbReference type="PANTHER" id="PTHR44757:SF2">
    <property type="entry name" value="BIOFILM ARCHITECTURE MAINTENANCE PROTEIN MBAA"/>
    <property type="match status" value="1"/>
</dbReference>
<proteinExistence type="predicted"/>
<dbReference type="NCBIfam" id="TIGR00254">
    <property type="entry name" value="GGDEF"/>
    <property type="match status" value="1"/>
</dbReference>
<keyword evidence="1" id="KW-1133">Transmembrane helix</keyword>
<reference evidence="5 6" key="1">
    <citation type="submission" date="2021-06" db="EMBL/GenBank/DDBJ databases">
        <title>Actinoplanes lichenicola sp. nov., and Actinoplanes ovalisporus sp. nov., isolated from lichen in Thailand.</title>
        <authorList>
            <person name="Saeng-In P."/>
            <person name="Kanchanasin P."/>
            <person name="Yuki M."/>
            <person name="Kudo T."/>
            <person name="Ohkuma M."/>
            <person name="Phongsopitanun W."/>
            <person name="Tanasupawat S."/>
        </authorList>
    </citation>
    <scope>NUCLEOTIDE SEQUENCE [LARGE SCALE GENOMIC DNA]</scope>
    <source>
        <strain evidence="5 6">NBRC 110975</strain>
    </source>
</reference>
<feature type="domain" description="GGDEF" evidence="4">
    <location>
        <begin position="463"/>
        <end position="595"/>
    </location>
</feature>
<comment type="caution">
    <text evidence="5">The sequence shown here is derived from an EMBL/GenBank/DDBJ whole genome shotgun (WGS) entry which is preliminary data.</text>
</comment>
<dbReference type="SMART" id="SM00267">
    <property type="entry name" value="GGDEF"/>
    <property type="match status" value="1"/>
</dbReference>
<dbReference type="CDD" id="cd00130">
    <property type="entry name" value="PAS"/>
    <property type="match status" value="1"/>
</dbReference>
<dbReference type="SUPFAM" id="SSF141868">
    <property type="entry name" value="EAL domain-like"/>
    <property type="match status" value="1"/>
</dbReference>
<dbReference type="SMART" id="SM00052">
    <property type="entry name" value="EAL"/>
    <property type="match status" value="1"/>
</dbReference>
<feature type="transmembrane region" description="Helical" evidence="1">
    <location>
        <begin position="167"/>
        <end position="189"/>
    </location>
</feature>
<dbReference type="InterPro" id="IPR029787">
    <property type="entry name" value="Nucleotide_cyclase"/>
</dbReference>
<dbReference type="CDD" id="cd01949">
    <property type="entry name" value="GGDEF"/>
    <property type="match status" value="1"/>
</dbReference>
<dbReference type="Pfam" id="PF00563">
    <property type="entry name" value="EAL"/>
    <property type="match status" value="1"/>
</dbReference>
<gene>
    <name evidence="5" type="ORF">KOI35_38235</name>
</gene>
<evidence type="ECO:0000313" key="5">
    <source>
        <dbReference type="EMBL" id="MBU2669368.1"/>
    </source>
</evidence>
<sequence length="872" mass="93251">MTVPLLVLAAAAVLAATAGHLTINVITALTALAAAVAAARVVRRRDGGTRTAWIGLGTGALAGSVGVFAGGPVRGFGHVALVTIVTVCLFVVPKPRQSRLAQVRSAVDALLVAVSLLMTSWHLVVLPAEEAGRLSLIAAPMADVVLGTVAIAALARWHRGYRGSSTLVLISLGLLLLAVTDSVAVGLIVGDAWRWMSLPSAGQFAAFAFLLIAALRAAAMNRVDEEPDAETQARRRTPSLLLPYLAVLGAVVSGTVWLAAGHTSSAVFTWCRFLSIALIVLREVILVLDNRQLARRLEERVTGRTADLATSEQRFRALVDQSSDSLAILEADSTVRYQSSSIERLYGFPAAAIVGRRLVDVVGGRSGPIIQAALDEALERPGGITTIHVTLPHQDGTWRLSEMTVTNLMDDPYVQGLVFNTRDISDAQHLQDQLRHDAYHDGLTGLVNRALFREQLAAAATRNPVAVLFLDLDGFKEVNDSLGHAAGDQLLVRVAERLLQAVPAPHVVARLGGDEFAVMVESPDAHADAEALAARILGRLDEPIELDGRELHVGAGIGIAAAPADGDIEQLQRNADLAMYKAKEAGGGVYATYDPAMHDALVQRLELADDLRRALDRDEFVLHYQPTVDLATGEIIGFEALVRWQHPTRGMVPPLDFIPIAESTGLIVPIGRWVMAEACRQAVAWGRPLKMAVNVSVRQFEAGDLAATVASVLAETGMPADQLCLEMTESVLLTDTDENLARIVSLKALGVMLAMDDFGTGYSSLAYLRRFPMDVLKIDRSFIDRLDHEGDPLVDTIIRLGHRFGMTTVAEGIENEAQLAALRMMGCDFAQGYLLSRPLPSAAAGELLKTGLAVGASLTPLFPYALSTPQTH</sequence>
<evidence type="ECO:0000259" key="2">
    <source>
        <dbReference type="PROSITE" id="PS50112"/>
    </source>
</evidence>
<dbReference type="Gene3D" id="3.30.70.270">
    <property type="match status" value="1"/>
</dbReference>
<dbReference type="InterPro" id="IPR013656">
    <property type="entry name" value="PAS_4"/>
</dbReference>
<dbReference type="Gene3D" id="3.30.450.20">
    <property type="entry name" value="PAS domain"/>
    <property type="match status" value="1"/>
</dbReference>
<dbReference type="EMBL" id="JAHKKG010000014">
    <property type="protein sequence ID" value="MBU2669368.1"/>
    <property type="molecule type" value="Genomic_DNA"/>
</dbReference>
<dbReference type="InterPro" id="IPR052155">
    <property type="entry name" value="Biofilm_reg_signaling"/>
</dbReference>
<feature type="transmembrane region" description="Helical" evidence="1">
    <location>
        <begin position="51"/>
        <end position="69"/>
    </location>
</feature>
<evidence type="ECO:0000259" key="3">
    <source>
        <dbReference type="PROSITE" id="PS50883"/>
    </source>
</evidence>
<dbReference type="Pfam" id="PF00990">
    <property type="entry name" value="GGDEF"/>
    <property type="match status" value="1"/>
</dbReference>
<keyword evidence="6" id="KW-1185">Reference proteome</keyword>
<dbReference type="PROSITE" id="PS50887">
    <property type="entry name" value="GGDEF"/>
    <property type="match status" value="1"/>
</dbReference>
<evidence type="ECO:0000313" key="6">
    <source>
        <dbReference type="Proteomes" id="UP001519654"/>
    </source>
</evidence>
<feature type="transmembrane region" description="Helical" evidence="1">
    <location>
        <begin position="105"/>
        <end position="124"/>
    </location>
</feature>
<protein>
    <submittedName>
        <fullName evidence="5">EAL domain-containing protein</fullName>
    </submittedName>
</protein>
<feature type="transmembrane region" description="Helical" evidence="1">
    <location>
        <begin position="201"/>
        <end position="219"/>
    </location>
</feature>
<evidence type="ECO:0000256" key="1">
    <source>
        <dbReference type="SAM" id="Phobius"/>
    </source>
</evidence>
<dbReference type="Gene3D" id="3.20.20.450">
    <property type="entry name" value="EAL domain"/>
    <property type="match status" value="1"/>
</dbReference>
<dbReference type="SUPFAM" id="SSF55073">
    <property type="entry name" value="Nucleotide cyclase"/>
    <property type="match status" value="1"/>
</dbReference>
<dbReference type="SUPFAM" id="SSF55785">
    <property type="entry name" value="PYP-like sensor domain (PAS domain)"/>
    <property type="match status" value="1"/>
</dbReference>
<dbReference type="NCBIfam" id="TIGR00229">
    <property type="entry name" value="sensory_box"/>
    <property type="match status" value="1"/>
</dbReference>